<dbReference type="Proteomes" id="UP000267821">
    <property type="component" value="Unassembled WGS sequence"/>
</dbReference>
<dbReference type="EMBL" id="ML121552">
    <property type="protein sequence ID" value="RPB22353.1"/>
    <property type="molecule type" value="Genomic_DNA"/>
</dbReference>
<organism evidence="2 3">
    <name type="scientific">Terfezia boudieri ATCC MYA-4762</name>
    <dbReference type="NCBI Taxonomy" id="1051890"/>
    <lineage>
        <taxon>Eukaryota</taxon>
        <taxon>Fungi</taxon>
        <taxon>Dikarya</taxon>
        <taxon>Ascomycota</taxon>
        <taxon>Pezizomycotina</taxon>
        <taxon>Pezizomycetes</taxon>
        <taxon>Pezizales</taxon>
        <taxon>Pezizaceae</taxon>
        <taxon>Terfezia</taxon>
    </lineage>
</organism>
<keyword evidence="1" id="KW-0732">Signal</keyword>
<dbReference type="InParanoid" id="A0A3N4LHK1"/>
<feature type="chain" id="PRO_5018262811" evidence="1">
    <location>
        <begin position="21"/>
        <end position="131"/>
    </location>
</feature>
<evidence type="ECO:0000256" key="1">
    <source>
        <dbReference type="SAM" id="SignalP"/>
    </source>
</evidence>
<name>A0A3N4LHK1_9PEZI</name>
<evidence type="ECO:0000313" key="2">
    <source>
        <dbReference type="EMBL" id="RPB22353.1"/>
    </source>
</evidence>
<feature type="signal peptide" evidence="1">
    <location>
        <begin position="1"/>
        <end position="20"/>
    </location>
</feature>
<dbReference type="AlphaFoldDB" id="A0A3N4LHK1"/>
<reference evidence="2 3" key="1">
    <citation type="journal article" date="2018" name="Nat. Ecol. Evol.">
        <title>Pezizomycetes genomes reveal the molecular basis of ectomycorrhizal truffle lifestyle.</title>
        <authorList>
            <person name="Murat C."/>
            <person name="Payen T."/>
            <person name="Noel B."/>
            <person name="Kuo A."/>
            <person name="Morin E."/>
            <person name="Chen J."/>
            <person name="Kohler A."/>
            <person name="Krizsan K."/>
            <person name="Balestrini R."/>
            <person name="Da Silva C."/>
            <person name="Montanini B."/>
            <person name="Hainaut M."/>
            <person name="Levati E."/>
            <person name="Barry K.W."/>
            <person name="Belfiori B."/>
            <person name="Cichocki N."/>
            <person name="Clum A."/>
            <person name="Dockter R.B."/>
            <person name="Fauchery L."/>
            <person name="Guy J."/>
            <person name="Iotti M."/>
            <person name="Le Tacon F."/>
            <person name="Lindquist E.A."/>
            <person name="Lipzen A."/>
            <person name="Malagnac F."/>
            <person name="Mello A."/>
            <person name="Molinier V."/>
            <person name="Miyauchi S."/>
            <person name="Poulain J."/>
            <person name="Riccioni C."/>
            <person name="Rubini A."/>
            <person name="Sitrit Y."/>
            <person name="Splivallo R."/>
            <person name="Traeger S."/>
            <person name="Wang M."/>
            <person name="Zifcakova L."/>
            <person name="Wipf D."/>
            <person name="Zambonelli A."/>
            <person name="Paolocci F."/>
            <person name="Nowrousian M."/>
            <person name="Ottonello S."/>
            <person name="Baldrian P."/>
            <person name="Spatafora J.W."/>
            <person name="Henrissat B."/>
            <person name="Nagy L.G."/>
            <person name="Aury J.M."/>
            <person name="Wincker P."/>
            <person name="Grigoriev I.V."/>
            <person name="Bonfante P."/>
            <person name="Martin F.M."/>
        </authorList>
    </citation>
    <scope>NUCLEOTIDE SEQUENCE [LARGE SCALE GENOMIC DNA]</scope>
    <source>
        <strain evidence="2 3">ATCC MYA-4762</strain>
    </source>
</reference>
<accession>A0A3N4LHK1</accession>
<sequence>MITILDYCFLITCIAGFAAAVPEPCITVPTNCMSMCVTPTVTATATGVNCPKKPVESPCPHFLCLSIPLQTATSTHFCHGNNCEGQELPTKLCDSLPPVTVLANPCWTGCPSPCPVPVTTVGIACPATTES</sequence>
<proteinExistence type="predicted"/>
<gene>
    <name evidence="2" type="ORF">L211DRAFT_334574</name>
</gene>
<keyword evidence="3" id="KW-1185">Reference proteome</keyword>
<protein>
    <submittedName>
        <fullName evidence="2">Uncharacterized protein</fullName>
    </submittedName>
</protein>
<evidence type="ECO:0000313" key="3">
    <source>
        <dbReference type="Proteomes" id="UP000267821"/>
    </source>
</evidence>